<gene>
    <name evidence="5" type="ORF">D1223_14900</name>
</gene>
<keyword evidence="4" id="KW-0472">Membrane</keyword>
<dbReference type="PANTHER" id="PTHR12704:SF2">
    <property type="entry name" value="GOLGI PHOSPHOPROTEIN 3 HOMOLOG SAURON"/>
    <property type="match status" value="1"/>
</dbReference>
<comment type="subcellular location">
    <subcellularLocation>
        <location evidence="1">Golgi apparatus membrane</location>
        <topology evidence="1">Peripheral membrane protein</topology>
        <orientation evidence="1">Cytoplasmic side</orientation>
    </subcellularLocation>
</comment>
<dbReference type="Proteomes" id="UP000266385">
    <property type="component" value="Unassembled WGS sequence"/>
</dbReference>
<dbReference type="AlphaFoldDB" id="A0A399RC62"/>
<evidence type="ECO:0000256" key="4">
    <source>
        <dbReference type="ARBA" id="ARBA00023136"/>
    </source>
</evidence>
<keyword evidence="6" id="KW-1185">Reference proteome</keyword>
<evidence type="ECO:0000256" key="2">
    <source>
        <dbReference type="ARBA" id="ARBA00023034"/>
    </source>
</evidence>
<protein>
    <submittedName>
        <fullName evidence="5">GPP34 family phosphoprotein</fullName>
    </submittedName>
</protein>
<evidence type="ECO:0000256" key="3">
    <source>
        <dbReference type="ARBA" id="ARBA00023121"/>
    </source>
</evidence>
<dbReference type="GO" id="GO:0005829">
    <property type="term" value="C:cytosol"/>
    <property type="evidence" value="ECO:0007669"/>
    <property type="project" value="TreeGrafter"/>
</dbReference>
<evidence type="ECO:0000256" key="1">
    <source>
        <dbReference type="ARBA" id="ARBA00004255"/>
    </source>
</evidence>
<evidence type="ECO:0000313" key="5">
    <source>
        <dbReference type="EMBL" id="RIJ27119.1"/>
    </source>
</evidence>
<keyword evidence="3" id="KW-0446">Lipid-binding</keyword>
<dbReference type="GO" id="GO:0070273">
    <property type="term" value="F:phosphatidylinositol-4-phosphate binding"/>
    <property type="evidence" value="ECO:0007669"/>
    <property type="project" value="InterPro"/>
</dbReference>
<evidence type="ECO:0000313" key="6">
    <source>
        <dbReference type="Proteomes" id="UP000266385"/>
    </source>
</evidence>
<dbReference type="EMBL" id="QWFX01000014">
    <property type="protein sequence ID" value="RIJ27119.1"/>
    <property type="molecule type" value="Genomic_DNA"/>
</dbReference>
<dbReference type="GO" id="GO:0007030">
    <property type="term" value="P:Golgi organization"/>
    <property type="evidence" value="ECO:0007669"/>
    <property type="project" value="TreeGrafter"/>
</dbReference>
<comment type="caution">
    <text evidence="5">The sequence shown here is derived from an EMBL/GenBank/DDBJ whole genome shotgun (WGS) entry which is preliminary data.</text>
</comment>
<dbReference type="InterPro" id="IPR008628">
    <property type="entry name" value="GPP34-like"/>
</dbReference>
<proteinExistence type="predicted"/>
<dbReference type="Gene3D" id="1.10.3630.10">
    <property type="entry name" value="yeast vps74-n-term truncation variant domain like"/>
    <property type="match status" value="1"/>
</dbReference>
<organism evidence="5 6">
    <name type="scientific">Henriciella mobilis</name>
    <dbReference type="NCBI Taxonomy" id="2305467"/>
    <lineage>
        <taxon>Bacteria</taxon>
        <taxon>Pseudomonadati</taxon>
        <taxon>Pseudomonadota</taxon>
        <taxon>Alphaproteobacteria</taxon>
        <taxon>Hyphomonadales</taxon>
        <taxon>Hyphomonadaceae</taxon>
        <taxon>Henriciella</taxon>
    </lineage>
</organism>
<dbReference type="PANTHER" id="PTHR12704">
    <property type="entry name" value="TRANS-GOLGI PROTEIN GMX33"/>
    <property type="match status" value="1"/>
</dbReference>
<accession>A0A399RC62</accession>
<reference evidence="5 6" key="1">
    <citation type="submission" date="2018-08" db="EMBL/GenBank/DDBJ databases">
        <title>Henriciella mobilis sp. nov., isolated from seawater.</title>
        <authorList>
            <person name="Cheng H."/>
            <person name="Wu Y.-H."/>
            <person name="Xu X.-W."/>
            <person name="Guo L.-L."/>
        </authorList>
    </citation>
    <scope>NUCLEOTIDE SEQUENCE [LARGE SCALE GENOMIC DNA]</scope>
    <source>
        <strain evidence="5 6">JN25</strain>
    </source>
</reference>
<dbReference type="Pfam" id="PF05719">
    <property type="entry name" value="GPP34"/>
    <property type="match status" value="1"/>
</dbReference>
<dbReference type="GO" id="GO:0048194">
    <property type="term" value="P:Golgi vesicle budding"/>
    <property type="evidence" value="ECO:0007669"/>
    <property type="project" value="TreeGrafter"/>
</dbReference>
<dbReference type="GO" id="GO:0043001">
    <property type="term" value="P:Golgi to plasma membrane protein transport"/>
    <property type="evidence" value="ECO:0007669"/>
    <property type="project" value="TreeGrafter"/>
</dbReference>
<dbReference type="InterPro" id="IPR038261">
    <property type="entry name" value="GPP34-like_sf"/>
</dbReference>
<dbReference type="GO" id="GO:0006890">
    <property type="term" value="P:retrograde vesicle-mediated transport, Golgi to endoplasmic reticulum"/>
    <property type="evidence" value="ECO:0007669"/>
    <property type="project" value="TreeGrafter"/>
</dbReference>
<dbReference type="GO" id="GO:0012505">
    <property type="term" value="C:endomembrane system"/>
    <property type="evidence" value="ECO:0007669"/>
    <property type="project" value="UniProtKB-ARBA"/>
</dbReference>
<name>A0A399RC62_9PROT</name>
<sequence length="229" mass="24632">MIGGEWMDLTIAEGFALLALKNESGEKQGQFVEYGLAGSALSELILRGKLAQDPAKPKRLNIIDTETTGDRFLDFCLSILLKAGGGKKISTYVNKLAHKSKLFREQALSLVEKGVLRTEPKSFLVFNWTQYPEADTVTEAKLREHLAAIMFDGKAPVARDSVIIALAEKTQLLGKNFDKSEIRAHKARIKEIAKGDMLAAKATVAAIDAALAAVIAATTVTTVAATTGS</sequence>
<keyword evidence="2" id="KW-0333">Golgi apparatus</keyword>